<dbReference type="PANTHER" id="PTHR43671">
    <property type="entry name" value="SERINE/THREONINE-PROTEIN KINASE NEK"/>
    <property type="match status" value="1"/>
</dbReference>
<dbReference type="SUPFAM" id="SSF56112">
    <property type="entry name" value="Protein kinase-like (PK-like)"/>
    <property type="match status" value="1"/>
</dbReference>
<evidence type="ECO:0000256" key="4">
    <source>
        <dbReference type="ARBA" id="ARBA00022741"/>
    </source>
</evidence>
<sequence>MMSKMDDYEVIEQIGRGAFGAAFLVLHKAEKKKYVLKKIRLAKQTEKFKRTAHQEMNLIANLNNPYIVEYKDGWVEKESHLCIVTTYCEGGDVAEMIKKSRGTFLPEKKLCKWLTQLLLAVDYLHSNRVLHRDLKCSNIFLTKDNNIRLGDFGLAKLLNKEDLTSTVVGTPKYMCPELLADIPYGYKSDIWSLGCCMFEIAAHQPAFRAPDMAGLVNKINRSSISPLPTVYSSTLKQLIKTMLRKNPEHRPTAAELLRHPHLQPYLAQCHNLSPVFVPVKSELSIKGKPKESPFPNKCDTGNPKAERTSPSKELRIVYEGKADAFMVVHPNVNGASSSRTILECTSSAHHKDAQQKFTSEQSEIVQEPFQVIEEAGRESKDDNGSRCKRLAILSVDSTRIGALTGCKKGTELEKSSQFVHDKIPRCCLHATETPNLYSISASPQKTTVASRWRLPRENQVRAKENKFSSSKQVRKENLQELSRGTSDDFSIMSTLTMLHDYERRIKLDPQSQQRAEALESLLEIWASLLRQERLEELAGVLRPFGEEAVSSRETAIWLTKSLMNAKNKIPVDHRKG</sequence>
<dbReference type="AlphaFoldDB" id="A0A6P5XVR4"/>
<keyword evidence="6 7" id="KW-0067">ATP-binding</keyword>
<keyword evidence="4 7" id="KW-0547">Nucleotide-binding</keyword>
<dbReference type="PROSITE" id="PS00108">
    <property type="entry name" value="PROTEIN_KINASE_ST"/>
    <property type="match status" value="1"/>
</dbReference>
<dbReference type="PANTHER" id="PTHR43671:SF76">
    <property type="entry name" value="SERINE_THREONINE-PROTEIN KINASE NEK7"/>
    <property type="match status" value="1"/>
</dbReference>
<dbReference type="SMART" id="SM00220">
    <property type="entry name" value="S_TKc"/>
    <property type="match status" value="1"/>
</dbReference>
<comment type="similarity">
    <text evidence="1">Belongs to the protein kinase superfamily. NEK Ser/Thr protein kinase family. NIMA subfamily.</text>
</comment>
<dbReference type="Gene3D" id="3.30.200.20">
    <property type="entry name" value="Phosphorylase Kinase, domain 1"/>
    <property type="match status" value="1"/>
</dbReference>
<evidence type="ECO:0000256" key="1">
    <source>
        <dbReference type="ARBA" id="ARBA00010886"/>
    </source>
</evidence>
<dbReference type="FunFam" id="3.30.200.20:FF:000097">
    <property type="entry name" value="Probable serine/threonine-protein kinase nek1"/>
    <property type="match status" value="1"/>
</dbReference>
<evidence type="ECO:0000256" key="7">
    <source>
        <dbReference type="PROSITE-ProRule" id="PRU10141"/>
    </source>
</evidence>
<dbReference type="PROSITE" id="PS00107">
    <property type="entry name" value="PROTEIN_KINASE_ATP"/>
    <property type="match status" value="1"/>
</dbReference>
<dbReference type="InterPro" id="IPR017441">
    <property type="entry name" value="Protein_kinase_ATP_BS"/>
</dbReference>
<dbReference type="InterPro" id="IPR050660">
    <property type="entry name" value="NEK_Ser/Thr_kinase"/>
</dbReference>
<keyword evidence="10" id="KW-1185">Reference proteome</keyword>
<dbReference type="GO" id="GO:0004674">
    <property type="term" value="F:protein serine/threonine kinase activity"/>
    <property type="evidence" value="ECO:0007669"/>
    <property type="project" value="UniProtKB-KW"/>
</dbReference>
<dbReference type="GO" id="GO:0007017">
    <property type="term" value="P:microtubule-based process"/>
    <property type="evidence" value="ECO:0007669"/>
    <property type="project" value="TreeGrafter"/>
</dbReference>
<dbReference type="GO" id="GO:0005524">
    <property type="term" value="F:ATP binding"/>
    <property type="evidence" value="ECO:0007669"/>
    <property type="project" value="UniProtKB-UniRule"/>
</dbReference>
<dbReference type="FunFam" id="1.10.510.10:FF:000597">
    <property type="entry name" value="serine/threonine-protein kinase Nek6 isoform X2"/>
    <property type="match status" value="1"/>
</dbReference>
<keyword evidence="2" id="KW-0723">Serine/threonine-protein kinase</keyword>
<dbReference type="Pfam" id="PF00069">
    <property type="entry name" value="Pkinase"/>
    <property type="match status" value="1"/>
</dbReference>
<feature type="region of interest" description="Disordered" evidence="8">
    <location>
        <begin position="286"/>
        <end position="311"/>
    </location>
</feature>
<gene>
    <name evidence="11" type="primary">LOC111286437</name>
</gene>
<accession>A0A6P5XVR4</accession>
<evidence type="ECO:0000256" key="3">
    <source>
        <dbReference type="ARBA" id="ARBA00022679"/>
    </source>
</evidence>
<evidence type="ECO:0000256" key="2">
    <source>
        <dbReference type="ARBA" id="ARBA00022527"/>
    </source>
</evidence>
<dbReference type="GeneID" id="111286437"/>
<name>A0A6P5XVR4_DURZI</name>
<dbReference type="RefSeq" id="XP_022732122.1">
    <property type="nucleotide sequence ID" value="XM_022876387.1"/>
</dbReference>
<feature type="domain" description="Protein kinase" evidence="9">
    <location>
        <begin position="8"/>
        <end position="262"/>
    </location>
</feature>
<evidence type="ECO:0000313" key="10">
    <source>
        <dbReference type="Proteomes" id="UP000515121"/>
    </source>
</evidence>
<reference evidence="11" key="1">
    <citation type="submission" date="2025-08" db="UniProtKB">
        <authorList>
            <consortium name="RefSeq"/>
        </authorList>
    </citation>
    <scope>IDENTIFICATION</scope>
    <source>
        <tissue evidence="11">Fruit stalk</tissue>
    </source>
</reference>
<dbReference type="KEGG" id="dzi:111286437"/>
<organism evidence="10 11">
    <name type="scientific">Durio zibethinus</name>
    <name type="common">Durian</name>
    <dbReference type="NCBI Taxonomy" id="66656"/>
    <lineage>
        <taxon>Eukaryota</taxon>
        <taxon>Viridiplantae</taxon>
        <taxon>Streptophyta</taxon>
        <taxon>Embryophyta</taxon>
        <taxon>Tracheophyta</taxon>
        <taxon>Spermatophyta</taxon>
        <taxon>Magnoliopsida</taxon>
        <taxon>eudicotyledons</taxon>
        <taxon>Gunneridae</taxon>
        <taxon>Pentapetalae</taxon>
        <taxon>rosids</taxon>
        <taxon>malvids</taxon>
        <taxon>Malvales</taxon>
        <taxon>Malvaceae</taxon>
        <taxon>Helicteroideae</taxon>
        <taxon>Durio</taxon>
    </lineage>
</organism>
<dbReference type="CDD" id="cd08215">
    <property type="entry name" value="STKc_Nek"/>
    <property type="match status" value="1"/>
</dbReference>
<protein>
    <submittedName>
        <fullName evidence="11">Serine/threonine-protein kinase Nek6-like</fullName>
    </submittedName>
</protein>
<keyword evidence="5" id="KW-0418">Kinase</keyword>
<dbReference type="PROSITE" id="PS50011">
    <property type="entry name" value="PROTEIN_KINASE_DOM"/>
    <property type="match status" value="1"/>
</dbReference>
<dbReference type="OrthoDB" id="248923at2759"/>
<dbReference type="GO" id="GO:0055028">
    <property type="term" value="C:cortical microtubule"/>
    <property type="evidence" value="ECO:0007669"/>
    <property type="project" value="TreeGrafter"/>
</dbReference>
<evidence type="ECO:0000313" key="11">
    <source>
        <dbReference type="RefSeq" id="XP_022732122.1"/>
    </source>
</evidence>
<evidence type="ECO:0000259" key="9">
    <source>
        <dbReference type="PROSITE" id="PS50011"/>
    </source>
</evidence>
<dbReference type="Proteomes" id="UP000515121">
    <property type="component" value="Unplaced"/>
</dbReference>
<evidence type="ECO:0000256" key="6">
    <source>
        <dbReference type="ARBA" id="ARBA00022840"/>
    </source>
</evidence>
<dbReference type="Gene3D" id="1.10.510.10">
    <property type="entry name" value="Transferase(Phosphotransferase) domain 1"/>
    <property type="match status" value="1"/>
</dbReference>
<evidence type="ECO:0000256" key="8">
    <source>
        <dbReference type="SAM" id="MobiDB-lite"/>
    </source>
</evidence>
<evidence type="ECO:0000256" key="5">
    <source>
        <dbReference type="ARBA" id="ARBA00022777"/>
    </source>
</evidence>
<dbReference type="InterPro" id="IPR011009">
    <property type="entry name" value="Kinase-like_dom_sf"/>
</dbReference>
<proteinExistence type="inferred from homology"/>
<dbReference type="InterPro" id="IPR000719">
    <property type="entry name" value="Prot_kinase_dom"/>
</dbReference>
<keyword evidence="3" id="KW-0808">Transferase</keyword>
<feature type="binding site" evidence="7">
    <location>
        <position position="37"/>
    </location>
    <ligand>
        <name>ATP</name>
        <dbReference type="ChEBI" id="CHEBI:30616"/>
    </ligand>
</feature>
<dbReference type="InterPro" id="IPR008271">
    <property type="entry name" value="Ser/Thr_kinase_AS"/>
</dbReference>